<reference evidence="2 3" key="1">
    <citation type="submission" date="2020-07" db="EMBL/GenBank/DDBJ databases">
        <title>Sequencing the genomes of 1000 actinobacteria strains.</title>
        <authorList>
            <person name="Klenk H.-P."/>
        </authorList>
    </citation>
    <scope>NUCLEOTIDE SEQUENCE [LARGE SCALE GENOMIC DNA]</scope>
    <source>
        <strain evidence="2 3">DSM 10309</strain>
    </source>
</reference>
<protein>
    <submittedName>
        <fullName evidence="2">Uncharacterized protein</fullName>
    </submittedName>
</protein>
<sequence>MAEFFTILISAMTVVGFVLVIASFVALGRSK</sequence>
<evidence type="ECO:0000256" key="1">
    <source>
        <dbReference type="SAM" id="Phobius"/>
    </source>
</evidence>
<evidence type="ECO:0000313" key="3">
    <source>
        <dbReference type="Proteomes" id="UP000522688"/>
    </source>
</evidence>
<organism evidence="2 3">
    <name type="scientific">Frigoribacterium faeni</name>
    <dbReference type="NCBI Taxonomy" id="145483"/>
    <lineage>
        <taxon>Bacteria</taxon>
        <taxon>Bacillati</taxon>
        <taxon>Actinomycetota</taxon>
        <taxon>Actinomycetes</taxon>
        <taxon>Micrococcales</taxon>
        <taxon>Microbacteriaceae</taxon>
        <taxon>Frigoribacterium</taxon>
    </lineage>
</organism>
<keyword evidence="1" id="KW-0472">Membrane</keyword>
<evidence type="ECO:0000313" key="2">
    <source>
        <dbReference type="EMBL" id="MBA8811939.1"/>
    </source>
</evidence>
<dbReference type="EMBL" id="JACGWW010000001">
    <property type="protein sequence ID" value="MBA8811939.1"/>
    <property type="molecule type" value="Genomic_DNA"/>
</dbReference>
<name>A0A7W3JFQ2_9MICO</name>
<proteinExistence type="predicted"/>
<gene>
    <name evidence="2" type="ORF">FB463_000163</name>
</gene>
<keyword evidence="1" id="KW-1133">Transmembrane helix</keyword>
<dbReference type="Proteomes" id="UP000522688">
    <property type="component" value="Unassembled WGS sequence"/>
</dbReference>
<feature type="transmembrane region" description="Helical" evidence="1">
    <location>
        <begin position="6"/>
        <end position="27"/>
    </location>
</feature>
<keyword evidence="1" id="KW-0812">Transmembrane</keyword>
<dbReference type="AlphaFoldDB" id="A0A7W3JFQ2"/>
<comment type="caution">
    <text evidence="2">The sequence shown here is derived from an EMBL/GenBank/DDBJ whole genome shotgun (WGS) entry which is preliminary data.</text>
</comment>
<accession>A0A7W3JFQ2</accession>